<gene>
    <name evidence="1" type="ORF">IAD41_06695</name>
</gene>
<reference evidence="1" key="2">
    <citation type="journal article" date="2021" name="PeerJ">
        <title>Extensive microbial diversity within the chicken gut microbiome revealed by metagenomics and culture.</title>
        <authorList>
            <person name="Gilroy R."/>
            <person name="Ravi A."/>
            <person name="Getino M."/>
            <person name="Pursley I."/>
            <person name="Horton D.L."/>
            <person name="Alikhan N.F."/>
            <person name="Baker D."/>
            <person name="Gharbi K."/>
            <person name="Hall N."/>
            <person name="Watson M."/>
            <person name="Adriaenssens E.M."/>
            <person name="Foster-Nyarko E."/>
            <person name="Jarju S."/>
            <person name="Secka A."/>
            <person name="Antonio M."/>
            <person name="Oren A."/>
            <person name="Chaudhuri R.R."/>
            <person name="La Ragione R."/>
            <person name="Hildebrand F."/>
            <person name="Pallen M.J."/>
        </authorList>
    </citation>
    <scope>NUCLEOTIDE SEQUENCE</scope>
    <source>
        <strain evidence="1">CHK152-2994</strain>
    </source>
</reference>
<reference evidence="1" key="1">
    <citation type="submission" date="2020-10" db="EMBL/GenBank/DDBJ databases">
        <authorList>
            <person name="Gilroy R."/>
        </authorList>
    </citation>
    <scope>NUCLEOTIDE SEQUENCE</scope>
    <source>
        <strain evidence="1">CHK152-2994</strain>
    </source>
</reference>
<evidence type="ECO:0000313" key="1">
    <source>
        <dbReference type="EMBL" id="HIS83273.1"/>
    </source>
</evidence>
<evidence type="ECO:0000313" key="2">
    <source>
        <dbReference type="Proteomes" id="UP000824139"/>
    </source>
</evidence>
<dbReference type="EMBL" id="DVJO01000148">
    <property type="protein sequence ID" value="HIS83273.1"/>
    <property type="molecule type" value="Genomic_DNA"/>
</dbReference>
<sequence>MQLSSLNQNYSDLKFRGKKTPDIVDLKKIRKFVNCGIDNLADNLTREVKTKAPKAIENIGGLETPKHVGFAKKCY</sequence>
<name>A0A9D1K4M6_9BACT</name>
<proteinExistence type="predicted"/>
<dbReference type="AlphaFoldDB" id="A0A9D1K4M6"/>
<protein>
    <submittedName>
        <fullName evidence="1">Uncharacterized protein</fullName>
    </submittedName>
</protein>
<accession>A0A9D1K4M6</accession>
<organism evidence="1 2">
    <name type="scientific">Candidatus Scatenecus faecavium</name>
    <dbReference type="NCBI Taxonomy" id="2840915"/>
    <lineage>
        <taxon>Bacteria</taxon>
        <taxon>Candidatus Scatenecus</taxon>
    </lineage>
</organism>
<dbReference type="Proteomes" id="UP000824139">
    <property type="component" value="Unassembled WGS sequence"/>
</dbReference>
<comment type="caution">
    <text evidence="1">The sequence shown here is derived from an EMBL/GenBank/DDBJ whole genome shotgun (WGS) entry which is preliminary data.</text>
</comment>